<feature type="chain" id="PRO_5039604782" description="Lipoprotein" evidence="1">
    <location>
        <begin position="21"/>
        <end position="148"/>
    </location>
</feature>
<protein>
    <recommendedName>
        <fullName evidence="4">Lipoprotein</fullName>
    </recommendedName>
</protein>
<proteinExistence type="predicted"/>
<evidence type="ECO:0000313" key="2">
    <source>
        <dbReference type="EMBL" id="CUP31629.1"/>
    </source>
</evidence>
<keyword evidence="1" id="KW-0732">Signal</keyword>
<evidence type="ECO:0008006" key="4">
    <source>
        <dbReference type="Google" id="ProtNLM"/>
    </source>
</evidence>
<gene>
    <name evidence="2" type="ORF">ERS852407_05586</name>
</gene>
<reference evidence="2 3" key="1">
    <citation type="submission" date="2015-09" db="EMBL/GenBank/DDBJ databases">
        <authorList>
            <consortium name="Pathogen Informatics"/>
        </authorList>
    </citation>
    <scope>NUCLEOTIDE SEQUENCE [LARGE SCALE GENOMIC DNA]</scope>
    <source>
        <strain evidence="2 3">2789STDY5608850</strain>
    </source>
</reference>
<sequence>MSKKSYEIFLFFLMAAMLSACTEKRNQPVESSSSMRQWKSNQAEFYDNRVTVINRRGCDMYALYLSPSSEDEWSDNLIGEYELPDHGVLDADIPVSEDILLWDIRLEDRDHELVEICGKDLSELTQEEMVMEFTIEGGEDILYIYKRE</sequence>
<name>A0A174MD41_9FIRM</name>
<evidence type="ECO:0000256" key="1">
    <source>
        <dbReference type="SAM" id="SignalP"/>
    </source>
</evidence>
<feature type="signal peptide" evidence="1">
    <location>
        <begin position="1"/>
        <end position="20"/>
    </location>
</feature>
<accession>A0A174MD41</accession>
<evidence type="ECO:0000313" key="3">
    <source>
        <dbReference type="Proteomes" id="UP000095651"/>
    </source>
</evidence>
<dbReference type="PROSITE" id="PS51257">
    <property type="entry name" value="PROKAR_LIPOPROTEIN"/>
    <property type="match status" value="1"/>
</dbReference>
<dbReference type="AlphaFoldDB" id="A0A174MD41"/>
<dbReference type="EMBL" id="CYZE01000024">
    <property type="protein sequence ID" value="CUP31629.1"/>
    <property type="molecule type" value="Genomic_DNA"/>
</dbReference>
<organism evidence="2 3">
    <name type="scientific">Hungatella hathewayi</name>
    <dbReference type="NCBI Taxonomy" id="154046"/>
    <lineage>
        <taxon>Bacteria</taxon>
        <taxon>Bacillati</taxon>
        <taxon>Bacillota</taxon>
        <taxon>Clostridia</taxon>
        <taxon>Lachnospirales</taxon>
        <taxon>Lachnospiraceae</taxon>
        <taxon>Hungatella</taxon>
    </lineage>
</organism>
<dbReference type="RefSeq" id="WP_055660168.1">
    <property type="nucleotide sequence ID" value="NZ_CABIXC010000024.1"/>
</dbReference>
<dbReference type="Proteomes" id="UP000095651">
    <property type="component" value="Unassembled WGS sequence"/>
</dbReference>